<proteinExistence type="inferred from homology"/>
<evidence type="ECO:0000256" key="3">
    <source>
        <dbReference type="ARBA" id="ARBA00004614"/>
    </source>
</evidence>
<reference evidence="19" key="1">
    <citation type="journal article" date="2016" name="Nat. Commun.">
        <title>Genome analysis of three Pneumocystis species reveals adaptation mechanisms to life exclusively in mammalian hosts.</title>
        <authorList>
            <person name="Ma L."/>
            <person name="Chen Z."/>
            <person name="Huang D.W."/>
            <person name="Kutty G."/>
            <person name="Ishihara M."/>
            <person name="Wang H."/>
            <person name="Abouelleil A."/>
            <person name="Bishop L."/>
            <person name="Davey E."/>
            <person name="Deng R."/>
            <person name="Deng X."/>
            <person name="Fan L."/>
            <person name="Fantoni G."/>
            <person name="Fitzgerald M."/>
            <person name="Gogineni E."/>
            <person name="Goldberg J.M."/>
            <person name="Handley G."/>
            <person name="Hu X."/>
            <person name="Huber C."/>
            <person name="Jiao X."/>
            <person name="Jones K."/>
            <person name="Levin J.Z."/>
            <person name="Liu Y."/>
            <person name="Macdonald P."/>
            <person name="Melnikov A."/>
            <person name="Raley C."/>
            <person name="Sassi M."/>
            <person name="Sherman B.T."/>
            <person name="Song X."/>
            <person name="Sykes S."/>
            <person name="Tran B."/>
            <person name="Walsh L."/>
            <person name="Xia Y."/>
            <person name="Yang J."/>
            <person name="Young S."/>
            <person name="Zeng Q."/>
            <person name="Zheng X."/>
            <person name="Stephens R."/>
            <person name="Nusbaum C."/>
            <person name="Birren B.W."/>
            <person name="Azadi P."/>
            <person name="Lempicki R.A."/>
            <person name="Cuomo C.A."/>
            <person name="Kovacs J.A."/>
        </authorList>
    </citation>
    <scope>NUCLEOTIDE SEQUENCE [LARGE SCALE GENOMIC DNA]</scope>
    <source>
        <strain evidence="19">B123</strain>
    </source>
</reference>
<evidence type="ECO:0000256" key="7">
    <source>
        <dbReference type="ARBA" id="ARBA00022729"/>
    </source>
</evidence>
<evidence type="ECO:0000313" key="19">
    <source>
        <dbReference type="Proteomes" id="UP000011958"/>
    </source>
</evidence>
<dbReference type="HOGENOM" id="CLU_047751_0_0_1"/>
<dbReference type="GO" id="GO:0030659">
    <property type="term" value="C:cytoplasmic vesicle membrane"/>
    <property type="evidence" value="ECO:0007669"/>
    <property type="project" value="UniProtKB-SubCell"/>
</dbReference>
<gene>
    <name evidence="18" type="ORF">PNEG_00327</name>
</gene>
<keyword evidence="11" id="KW-0496">Mitochondrion</keyword>
<dbReference type="AlphaFoldDB" id="M7NRE8"/>
<evidence type="ECO:0000256" key="6">
    <source>
        <dbReference type="ARBA" id="ARBA00022692"/>
    </source>
</evidence>
<dbReference type="OrthoDB" id="29460at2759"/>
<dbReference type="GO" id="GO:0006914">
    <property type="term" value="P:autophagy"/>
    <property type="evidence" value="ECO:0007669"/>
    <property type="project" value="UniProtKB-KW"/>
</dbReference>
<keyword evidence="7 16" id="KW-0732">Signal</keyword>
<evidence type="ECO:0000256" key="13">
    <source>
        <dbReference type="ARBA" id="ARBA00023157"/>
    </source>
</evidence>
<dbReference type="VEuPathDB" id="FungiDB:PNEG_00327"/>
<dbReference type="Gene3D" id="2.70.130.10">
    <property type="entry name" value="Mannose-6-phosphate receptor binding domain"/>
    <property type="match status" value="1"/>
</dbReference>
<evidence type="ECO:0000256" key="8">
    <source>
        <dbReference type="ARBA" id="ARBA00022989"/>
    </source>
</evidence>
<evidence type="ECO:0000256" key="15">
    <source>
        <dbReference type="SAM" id="Phobius"/>
    </source>
</evidence>
<keyword evidence="13" id="KW-1015">Disulfide bond</keyword>
<evidence type="ECO:0000256" key="2">
    <source>
        <dbReference type="ARBA" id="ARBA00004358"/>
    </source>
</evidence>
<dbReference type="OMA" id="CKGINSE"/>
<feature type="chain" id="PRO_5004082229" description="Autophagy-related protein 27" evidence="16">
    <location>
        <begin position="20"/>
        <end position="256"/>
    </location>
</feature>
<dbReference type="InterPro" id="IPR044865">
    <property type="entry name" value="MRH_dom"/>
</dbReference>
<dbReference type="GeneID" id="19894025"/>
<sequence>MSFLILILVISRLCIKVFGLFECYFNLDGFVFNLTGLDYTYYVTNFYRLETEQVNMTWTISLCKGINSEIFGGGGYCKKDSRICSVKKVISGEEERVEEVKGLYFDFDNKYLTDSGFEVIFHNNRVRKSNLSAIIHFICDEEEHNPRLIFYKYSMLWLEWKTNFACKNIETEKKRNDGSIFSFFIWLMIIFFLIILSLVLFHLYFNYRYYGSLEIDLFSYIEMIKNMKYFLKDFTSKAIVYIKSLGNSFQGGYTPI</sequence>
<dbReference type="PROSITE" id="PS51914">
    <property type="entry name" value="MRH"/>
    <property type="match status" value="1"/>
</dbReference>
<dbReference type="Pfam" id="PF09451">
    <property type="entry name" value="ATG27"/>
    <property type="match status" value="1"/>
</dbReference>
<keyword evidence="6 15" id="KW-0812">Transmembrane</keyword>
<dbReference type="InterPro" id="IPR009011">
    <property type="entry name" value="Man6P_isomerase_rcpt-bd_dom_sf"/>
</dbReference>
<dbReference type="SUPFAM" id="SSF50911">
    <property type="entry name" value="Mannose 6-phosphate receptor domain"/>
    <property type="match status" value="1"/>
</dbReference>
<dbReference type="EMBL" id="AFWA02000001">
    <property type="protein sequence ID" value="EMR11298.1"/>
    <property type="molecule type" value="Genomic_DNA"/>
</dbReference>
<dbReference type="InterPro" id="IPR018939">
    <property type="entry name" value="Autophagy-rel_prot_27"/>
</dbReference>
<evidence type="ECO:0000256" key="16">
    <source>
        <dbReference type="SAM" id="SignalP"/>
    </source>
</evidence>
<evidence type="ECO:0000256" key="12">
    <source>
        <dbReference type="ARBA" id="ARBA00023136"/>
    </source>
</evidence>
<feature type="transmembrane region" description="Helical" evidence="15">
    <location>
        <begin position="183"/>
        <end position="205"/>
    </location>
</feature>
<keyword evidence="10" id="KW-0333">Golgi apparatus</keyword>
<evidence type="ECO:0000313" key="18">
    <source>
        <dbReference type="EMBL" id="EMR11298.1"/>
    </source>
</evidence>
<evidence type="ECO:0000256" key="1">
    <source>
        <dbReference type="ARBA" id="ARBA00004304"/>
    </source>
</evidence>
<dbReference type="GO" id="GO:0000139">
    <property type="term" value="C:Golgi membrane"/>
    <property type="evidence" value="ECO:0007669"/>
    <property type="project" value="UniProtKB-SubCell"/>
</dbReference>
<keyword evidence="8 15" id="KW-1133">Transmembrane helix</keyword>
<keyword evidence="12 15" id="KW-0472">Membrane</keyword>
<keyword evidence="19" id="KW-1185">Reference proteome</keyword>
<evidence type="ECO:0000256" key="9">
    <source>
        <dbReference type="ARBA" id="ARBA00023006"/>
    </source>
</evidence>
<organism evidence="18 19">
    <name type="scientific">Pneumocystis murina (strain B123)</name>
    <name type="common">Mouse pneumocystis pneumonia agent</name>
    <name type="synonym">Pneumocystis carinii f. sp. muris</name>
    <dbReference type="NCBI Taxonomy" id="1069680"/>
    <lineage>
        <taxon>Eukaryota</taxon>
        <taxon>Fungi</taxon>
        <taxon>Dikarya</taxon>
        <taxon>Ascomycota</taxon>
        <taxon>Taphrinomycotina</taxon>
        <taxon>Pneumocystomycetes</taxon>
        <taxon>Pneumocystaceae</taxon>
        <taxon>Pneumocystis</taxon>
    </lineage>
</organism>
<evidence type="ECO:0000256" key="5">
    <source>
        <dbReference type="ARBA" id="ARBA00013776"/>
    </source>
</evidence>
<accession>M7NRE8</accession>
<evidence type="ECO:0000259" key="17">
    <source>
        <dbReference type="PROSITE" id="PS51914"/>
    </source>
</evidence>
<dbReference type="GO" id="GO:0031966">
    <property type="term" value="C:mitochondrial membrane"/>
    <property type="evidence" value="ECO:0007669"/>
    <property type="project" value="UniProtKB-SubCell"/>
</dbReference>
<dbReference type="Proteomes" id="UP000011958">
    <property type="component" value="Unassembled WGS sequence"/>
</dbReference>
<comment type="subcellular location">
    <subcellularLocation>
        <location evidence="2">Cytoplasmic vesicle membrane</location>
        <topology evidence="2">Single-pass type I membrane protein</topology>
    </subcellularLocation>
    <subcellularLocation>
        <location evidence="3">Golgi apparatus membrane</location>
        <topology evidence="3">Single-pass type I membrane protein</topology>
    </subcellularLocation>
    <subcellularLocation>
        <location evidence="1">Mitochondrion membrane</location>
        <topology evidence="1">Single-pass membrane protein</topology>
    </subcellularLocation>
</comment>
<evidence type="ECO:0000256" key="11">
    <source>
        <dbReference type="ARBA" id="ARBA00023128"/>
    </source>
</evidence>
<keyword evidence="9" id="KW-0072">Autophagy</keyword>
<dbReference type="RefSeq" id="XP_007872200.1">
    <property type="nucleotide sequence ID" value="XM_007874009.1"/>
</dbReference>
<evidence type="ECO:0000256" key="14">
    <source>
        <dbReference type="ARBA" id="ARBA00023329"/>
    </source>
</evidence>
<dbReference type="eggNOG" id="ENOG502RBBE">
    <property type="taxonomic scope" value="Eukaryota"/>
</dbReference>
<keyword evidence="14" id="KW-0968">Cytoplasmic vesicle</keyword>
<name>M7NRE8_PNEMU</name>
<comment type="caution">
    <text evidence="18">The sequence shown here is derived from an EMBL/GenBank/DDBJ whole genome shotgun (WGS) entry which is preliminary data.</text>
</comment>
<protein>
    <recommendedName>
        <fullName evidence="5">Autophagy-related protein 27</fullName>
    </recommendedName>
</protein>
<feature type="domain" description="MRH" evidence="17">
    <location>
        <begin position="21"/>
        <end position="168"/>
    </location>
</feature>
<evidence type="ECO:0000256" key="4">
    <source>
        <dbReference type="ARBA" id="ARBA00005363"/>
    </source>
</evidence>
<comment type="similarity">
    <text evidence="4">Belongs to the ATG27 family.</text>
</comment>
<evidence type="ECO:0000256" key="10">
    <source>
        <dbReference type="ARBA" id="ARBA00023034"/>
    </source>
</evidence>
<dbReference type="STRING" id="1069680.M7NRE8"/>
<feature type="signal peptide" evidence="16">
    <location>
        <begin position="1"/>
        <end position="19"/>
    </location>
</feature>